<organism evidence="1 2">
    <name type="scientific">Panagrellus redivivus</name>
    <name type="common">Microworm</name>
    <dbReference type="NCBI Taxonomy" id="6233"/>
    <lineage>
        <taxon>Eukaryota</taxon>
        <taxon>Metazoa</taxon>
        <taxon>Ecdysozoa</taxon>
        <taxon>Nematoda</taxon>
        <taxon>Chromadorea</taxon>
        <taxon>Rhabditida</taxon>
        <taxon>Tylenchina</taxon>
        <taxon>Panagrolaimomorpha</taxon>
        <taxon>Panagrolaimoidea</taxon>
        <taxon>Panagrolaimidae</taxon>
        <taxon>Panagrellus</taxon>
    </lineage>
</organism>
<evidence type="ECO:0000313" key="1">
    <source>
        <dbReference type="Proteomes" id="UP000492821"/>
    </source>
</evidence>
<keyword evidence="1" id="KW-1185">Reference proteome</keyword>
<dbReference type="WBParaSite" id="Pan_g17239.t1">
    <property type="protein sequence ID" value="Pan_g17239.t1"/>
    <property type="gene ID" value="Pan_g17239"/>
</dbReference>
<protein>
    <submittedName>
        <fullName evidence="2">Transposase</fullName>
    </submittedName>
</protein>
<accession>A0A7E4V847</accession>
<dbReference type="Proteomes" id="UP000492821">
    <property type="component" value="Unassembled WGS sequence"/>
</dbReference>
<evidence type="ECO:0000313" key="2">
    <source>
        <dbReference type="WBParaSite" id="Pan_g17239.t1"/>
    </source>
</evidence>
<sequence>MPLVSKISINSKSTGGSRKTFKVHFLRHQVRRVRQCHGYKVVKQAHYCLDVLAGHYACKVQISCITQVAHIGPFPAGVF</sequence>
<name>A0A7E4V847_PANRE</name>
<reference evidence="1" key="1">
    <citation type="journal article" date="2013" name="Genetics">
        <title>The draft genome and transcriptome of Panagrellus redivivus are shaped by the harsh demands of a free-living lifestyle.</title>
        <authorList>
            <person name="Srinivasan J."/>
            <person name="Dillman A.R."/>
            <person name="Macchietto M.G."/>
            <person name="Heikkinen L."/>
            <person name="Lakso M."/>
            <person name="Fracchia K.M."/>
            <person name="Antoshechkin I."/>
            <person name="Mortazavi A."/>
            <person name="Wong G."/>
            <person name="Sternberg P.W."/>
        </authorList>
    </citation>
    <scope>NUCLEOTIDE SEQUENCE [LARGE SCALE GENOMIC DNA]</scope>
    <source>
        <strain evidence="1">MT8872</strain>
    </source>
</reference>
<proteinExistence type="predicted"/>
<dbReference type="AlphaFoldDB" id="A0A7E4V847"/>
<reference evidence="2" key="2">
    <citation type="submission" date="2020-10" db="UniProtKB">
        <authorList>
            <consortium name="WormBaseParasite"/>
        </authorList>
    </citation>
    <scope>IDENTIFICATION</scope>
</reference>